<protein>
    <submittedName>
        <fullName evidence="1">Uncharacterized protein</fullName>
    </submittedName>
</protein>
<gene>
    <name evidence="1" type="ORF">SY212_04230</name>
</gene>
<dbReference type="RefSeq" id="WP_172584235.1">
    <property type="nucleotide sequence ID" value="NZ_BLAM01000054.1"/>
</dbReference>
<sequence length="72" mass="8825">MKKYYFFDRLEYQLLDLTAGEVYNLVDIYTDGYNDYTSLQDCLDFLESCNMERLTRKEFFNIQKYGYQKNII</sequence>
<reference evidence="1" key="1">
    <citation type="submission" date="2019-10" db="EMBL/GenBank/DDBJ databases">
        <title>Lactobacillus agilis SY212 Whole Genome Sequencing Project.</title>
        <authorList>
            <person name="Suzuki S."/>
            <person name="Endo A."/>
            <person name="Maeno S."/>
            <person name="Shiwa Y."/>
            <person name="Matsutani M."/>
            <person name="Kajikawa A."/>
        </authorList>
    </citation>
    <scope>NUCLEOTIDE SEQUENCE</scope>
    <source>
        <strain evidence="1">SY212</strain>
    </source>
</reference>
<proteinExistence type="predicted"/>
<dbReference type="Proteomes" id="UP000494265">
    <property type="component" value="Unassembled WGS sequence"/>
</dbReference>
<name>A0A6F9XJF1_9LACO</name>
<dbReference type="EMBL" id="BLAM01000054">
    <property type="protein sequence ID" value="GET05393.1"/>
    <property type="molecule type" value="Genomic_DNA"/>
</dbReference>
<dbReference type="AlphaFoldDB" id="A0A6F9XJF1"/>
<comment type="caution">
    <text evidence="1">The sequence shown here is derived from an EMBL/GenBank/DDBJ whole genome shotgun (WGS) entry which is preliminary data.</text>
</comment>
<organism evidence="1">
    <name type="scientific">Ligilactobacillus agilis</name>
    <dbReference type="NCBI Taxonomy" id="1601"/>
    <lineage>
        <taxon>Bacteria</taxon>
        <taxon>Bacillati</taxon>
        <taxon>Bacillota</taxon>
        <taxon>Bacilli</taxon>
        <taxon>Lactobacillales</taxon>
        <taxon>Lactobacillaceae</taxon>
        <taxon>Ligilactobacillus</taxon>
    </lineage>
</organism>
<accession>A0A6F9XJF1</accession>
<evidence type="ECO:0000313" key="1">
    <source>
        <dbReference type="EMBL" id="GET05393.1"/>
    </source>
</evidence>